<dbReference type="Proteomes" id="UP000054695">
    <property type="component" value="Unassembled WGS sequence"/>
</dbReference>
<organism evidence="1 2">
    <name type="scientific">Legionella bozemanae</name>
    <name type="common">Fluoribacter bozemanae</name>
    <dbReference type="NCBI Taxonomy" id="447"/>
    <lineage>
        <taxon>Bacteria</taxon>
        <taxon>Pseudomonadati</taxon>
        <taxon>Pseudomonadota</taxon>
        <taxon>Gammaproteobacteria</taxon>
        <taxon>Legionellales</taxon>
        <taxon>Legionellaceae</taxon>
        <taxon>Legionella</taxon>
    </lineage>
</organism>
<name>A0A0W0RQ27_LEGBO</name>
<dbReference type="EMBL" id="LNXU01000019">
    <property type="protein sequence ID" value="KTC73171.1"/>
    <property type="molecule type" value="Genomic_DNA"/>
</dbReference>
<gene>
    <name evidence="1" type="ORF">Lboz_1817</name>
</gene>
<evidence type="ECO:0000313" key="1">
    <source>
        <dbReference type="EMBL" id="KTC73171.1"/>
    </source>
</evidence>
<comment type="caution">
    <text evidence="1">The sequence shown here is derived from an EMBL/GenBank/DDBJ whole genome shotgun (WGS) entry which is preliminary data.</text>
</comment>
<dbReference type="STRING" id="447.Lboz_1817"/>
<evidence type="ECO:0000313" key="2">
    <source>
        <dbReference type="Proteomes" id="UP000054695"/>
    </source>
</evidence>
<keyword evidence="2" id="KW-1185">Reference proteome</keyword>
<protein>
    <submittedName>
        <fullName evidence="1">Protein LvrA</fullName>
    </submittedName>
</protein>
<dbReference type="AlphaFoldDB" id="A0A0W0RQ27"/>
<sequence length="296" mass="34302">MMDFVINDKELATLCGLPHFQQLAYLRGIRPYMDVKTGLVGIKRGISYQSIAEQLYIEPHQGIKSESYSRMQIRRALSALGRAGLITPHSEGLKLILKCELATRDYSVQNKLDLNPTQQLVLVKNKQCLINTGFPETYSLKADIDKSPKADTPLKEDNYYIFLLSQFEKFWDLYPLKKAKQKAWEAFQDLHLTAELLTKIYSSLQQQIQFYQQQHSQGQWVAAWKYPANWLAQHCWEDEIQSNTCQETNNAVHETNYKKQPVRDSFWESCKSGLEEEIDDSNIIELSVYRGTTKAY</sequence>
<dbReference type="PATRIC" id="fig|447.4.peg.1931"/>
<reference evidence="1 2" key="1">
    <citation type="submission" date="2015-11" db="EMBL/GenBank/DDBJ databases">
        <title>Genomic analysis of 38 Legionella species identifies large and diverse effector repertoires.</title>
        <authorList>
            <person name="Burstein D."/>
            <person name="Amaro F."/>
            <person name="Zusman T."/>
            <person name="Lifshitz Z."/>
            <person name="Cohen O."/>
            <person name="Gilbert J.A."/>
            <person name="Pupko T."/>
            <person name="Shuman H.A."/>
            <person name="Segal G."/>
        </authorList>
    </citation>
    <scope>NUCLEOTIDE SEQUENCE [LARGE SCALE GENOMIC DNA]</scope>
    <source>
        <strain evidence="1 2">WIGA</strain>
    </source>
</reference>
<proteinExistence type="predicted"/>
<accession>A0A0W0RQ27</accession>